<dbReference type="Proteomes" id="UP000886595">
    <property type="component" value="Unassembled WGS sequence"/>
</dbReference>
<proteinExistence type="predicted"/>
<protein>
    <submittedName>
        <fullName evidence="2">Uncharacterized protein</fullName>
    </submittedName>
</protein>
<organism evidence="2 3">
    <name type="scientific">Brassica carinata</name>
    <name type="common">Ethiopian mustard</name>
    <name type="synonym">Abyssinian cabbage</name>
    <dbReference type="NCBI Taxonomy" id="52824"/>
    <lineage>
        <taxon>Eukaryota</taxon>
        <taxon>Viridiplantae</taxon>
        <taxon>Streptophyta</taxon>
        <taxon>Embryophyta</taxon>
        <taxon>Tracheophyta</taxon>
        <taxon>Spermatophyta</taxon>
        <taxon>Magnoliopsida</taxon>
        <taxon>eudicotyledons</taxon>
        <taxon>Gunneridae</taxon>
        <taxon>Pentapetalae</taxon>
        <taxon>rosids</taxon>
        <taxon>malvids</taxon>
        <taxon>Brassicales</taxon>
        <taxon>Brassicaceae</taxon>
        <taxon>Brassiceae</taxon>
        <taxon>Brassica</taxon>
    </lineage>
</organism>
<dbReference type="EMBL" id="JAAMPC010000003">
    <property type="protein sequence ID" value="KAG2321721.1"/>
    <property type="molecule type" value="Genomic_DNA"/>
</dbReference>
<feature type="region of interest" description="Disordered" evidence="1">
    <location>
        <begin position="27"/>
        <end position="56"/>
    </location>
</feature>
<keyword evidence="3" id="KW-1185">Reference proteome</keyword>
<reference evidence="2 3" key="1">
    <citation type="submission" date="2020-02" db="EMBL/GenBank/DDBJ databases">
        <authorList>
            <person name="Ma Q."/>
            <person name="Huang Y."/>
            <person name="Song X."/>
            <person name="Pei D."/>
        </authorList>
    </citation>
    <scope>NUCLEOTIDE SEQUENCE [LARGE SCALE GENOMIC DNA]</scope>
    <source>
        <strain evidence="2">Sxm20200214</strain>
        <tissue evidence="2">Leaf</tissue>
    </source>
</reference>
<name>A0A8X7W1L8_BRACI</name>
<evidence type="ECO:0000313" key="2">
    <source>
        <dbReference type="EMBL" id="KAG2321721.1"/>
    </source>
</evidence>
<dbReference type="OrthoDB" id="1730074at2759"/>
<dbReference type="AlphaFoldDB" id="A0A8X7W1L8"/>
<accession>A0A8X7W1L8</accession>
<gene>
    <name evidence="2" type="ORF">Bca52824_014934</name>
</gene>
<evidence type="ECO:0000313" key="3">
    <source>
        <dbReference type="Proteomes" id="UP000886595"/>
    </source>
</evidence>
<evidence type="ECO:0000256" key="1">
    <source>
        <dbReference type="SAM" id="MobiDB-lite"/>
    </source>
</evidence>
<sequence>MEDIEDLLAGGAGGALPGFRLPLNSVGVNPKRNTSKRSISKQDEVTDSNRDSLAPPSMKIPGAQVVLLALSRSHFIILLRFQLTFTRWFCADDLH</sequence>
<comment type="caution">
    <text evidence="2">The sequence shown here is derived from an EMBL/GenBank/DDBJ whole genome shotgun (WGS) entry which is preliminary data.</text>
</comment>
<feature type="compositionally biased region" description="Basic and acidic residues" evidence="1">
    <location>
        <begin position="40"/>
        <end position="50"/>
    </location>
</feature>